<dbReference type="InterPro" id="IPR043143">
    <property type="entry name" value="Mal/L-sulf/L-lact_DH-like_NADP"/>
</dbReference>
<evidence type="ECO:0000256" key="1">
    <source>
        <dbReference type="ARBA" id="ARBA00006056"/>
    </source>
</evidence>
<reference evidence="3 4" key="1">
    <citation type="submission" date="2021-07" db="EMBL/GenBank/DDBJ databases">
        <authorList>
            <person name="So Y."/>
        </authorList>
    </citation>
    <scope>NUCLEOTIDE SEQUENCE [LARGE SCALE GENOMIC DNA]</scope>
    <source>
        <strain evidence="3 4">HJA6</strain>
    </source>
</reference>
<keyword evidence="2" id="KW-0560">Oxidoreductase</keyword>
<dbReference type="PANTHER" id="PTHR11091:SF0">
    <property type="entry name" value="MALATE DEHYDROGENASE"/>
    <property type="match status" value="1"/>
</dbReference>
<protein>
    <submittedName>
        <fullName evidence="3">Ldh family oxidoreductase</fullName>
    </submittedName>
</protein>
<dbReference type="PANTHER" id="PTHR11091">
    <property type="entry name" value="OXIDOREDUCTASE-RELATED"/>
    <property type="match status" value="1"/>
</dbReference>
<dbReference type="Gene3D" id="1.10.1530.10">
    <property type="match status" value="1"/>
</dbReference>
<dbReference type="InterPro" id="IPR043144">
    <property type="entry name" value="Mal/L-sulf/L-lact_DH-like_ah"/>
</dbReference>
<keyword evidence="4" id="KW-1185">Reference proteome</keyword>
<dbReference type="Pfam" id="PF02615">
    <property type="entry name" value="Ldh_2"/>
    <property type="match status" value="1"/>
</dbReference>
<dbReference type="EMBL" id="JAHYBZ010000003">
    <property type="protein sequence ID" value="MBW6397973.1"/>
    <property type="molecule type" value="Genomic_DNA"/>
</dbReference>
<dbReference type="InterPro" id="IPR003767">
    <property type="entry name" value="Malate/L-lactate_DH-like"/>
</dbReference>
<accession>A0ABS7A702</accession>
<comment type="similarity">
    <text evidence="1">Belongs to the LDH2/MDH2 oxidoreductase family.</text>
</comment>
<dbReference type="Gene3D" id="3.30.1370.60">
    <property type="entry name" value="Hypothetical oxidoreductase yiak, domain 2"/>
    <property type="match status" value="1"/>
</dbReference>
<evidence type="ECO:0000256" key="2">
    <source>
        <dbReference type="ARBA" id="ARBA00023002"/>
    </source>
</evidence>
<dbReference type="SUPFAM" id="SSF89733">
    <property type="entry name" value="L-sulfolactate dehydrogenase-like"/>
    <property type="match status" value="1"/>
</dbReference>
<name>A0ABS7A702_9PROT</name>
<dbReference type="Proteomes" id="UP001196565">
    <property type="component" value="Unassembled WGS sequence"/>
</dbReference>
<dbReference type="InterPro" id="IPR036111">
    <property type="entry name" value="Mal/L-sulfo/L-lacto_DH-like_sf"/>
</dbReference>
<organism evidence="3 4">
    <name type="scientific">Roseomonas alba</name>
    <dbReference type="NCBI Taxonomy" id="2846776"/>
    <lineage>
        <taxon>Bacteria</taxon>
        <taxon>Pseudomonadati</taxon>
        <taxon>Pseudomonadota</taxon>
        <taxon>Alphaproteobacteria</taxon>
        <taxon>Acetobacterales</taxon>
        <taxon>Roseomonadaceae</taxon>
        <taxon>Roseomonas</taxon>
    </lineage>
</organism>
<sequence length="336" mass="34860">MIITEAALGALIARAFERHGMTPHNAAIVAGVVAAAERDGAASHGLLRLDGYIATLNSGWVNGEAVPVVTQPAPAILAVDACNGFAQVALAAAREQAIATARREGLAAICIHDSHHFAALWPDVEPFAERGLIAIAMVNARSRIVIWGGKRKVLGTNPMAFACPRSDGPPVVWDQASSLRAQGEVLKARVEGHAVSEGVGLDAEGVPTTDPAKILDGGSLLPFGAHKGAGIAFMVEVLAAAMTGGRFGFQDDSPKFPGAQTSRAGQFLLLIDPSRGPGGDAPSRIAVLVAMLREAGSDRLPGDERCHRRARAVEDGIAIPDATYAKLCKLAGEEEA</sequence>
<proteinExistence type="inferred from homology"/>
<evidence type="ECO:0000313" key="3">
    <source>
        <dbReference type="EMBL" id="MBW6397973.1"/>
    </source>
</evidence>
<dbReference type="RefSeq" id="WP_219762598.1">
    <property type="nucleotide sequence ID" value="NZ_JAHYBZ010000003.1"/>
</dbReference>
<gene>
    <name evidence="3" type="ORF">KPL78_08960</name>
</gene>
<comment type="caution">
    <text evidence="3">The sequence shown here is derived from an EMBL/GenBank/DDBJ whole genome shotgun (WGS) entry which is preliminary data.</text>
</comment>
<evidence type="ECO:0000313" key="4">
    <source>
        <dbReference type="Proteomes" id="UP001196565"/>
    </source>
</evidence>